<keyword evidence="2" id="KW-0645">Protease</keyword>
<dbReference type="Pfam" id="PF05193">
    <property type="entry name" value="Peptidase_M16_C"/>
    <property type="match status" value="1"/>
</dbReference>
<dbReference type="Gene3D" id="3.30.830.10">
    <property type="entry name" value="Metalloenzyme, LuxS/M16 peptidase-like"/>
    <property type="match status" value="2"/>
</dbReference>
<evidence type="ECO:0000256" key="3">
    <source>
        <dbReference type="ARBA" id="ARBA00022801"/>
    </source>
</evidence>
<dbReference type="Pfam" id="PF00675">
    <property type="entry name" value="Peptidase_M16"/>
    <property type="match status" value="1"/>
</dbReference>
<evidence type="ECO:0000259" key="6">
    <source>
        <dbReference type="Pfam" id="PF00675"/>
    </source>
</evidence>
<evidence type="ECO:0000313" key="9">
    <source>
        <dbReference type="Proteomes" id="UP001592582"/>
    </source>
</evidence>
<dbReference type="InterPro" id="IPR011765">
    <property type="entry name" value="Pept_M16_N"/>
</dbReference>
<reference evidence="8 9" key="1">
    <citation type="submission" date="2024-09" db="EMBL/GenBank/DDBJ databases">
        <authorList>
            <person name="Lee S.D."/>
        </authorList>
    </citation>
    <scope>NUCLEOTIDE SEQUENCE [LARGE SCALE GENOMIC DNA]</scope>
    <source>
        <strain evidence="8 9">N1-1</strain>
    </source>
</reference>
<comment type="similarity">
    <text evidence="1">Belongs to the peptidase M16 family.</text>
</comment>
<organism evidence="8 9">
    <name type="scientific">Streptacidiphilus alkalitolerans</name>
    <dbReference type="NCBI Taxonomy" id="3342712"/>
    <lineage>
        <taxon>Bacteria</taxon>
        <taxon>Bacillati</taxon>
        <taxon>Actinomycetota</taxon>
        <taxon>Actinomycetes</taxon>
        <taxon>Kitasatosporales</taxon>
        <taxon>Streptomycetaceae</taxon>
        <taxon>Streptacidiphilus</taxon>
    </lineage>
</organism>
<evidence type="ECO:0000256" key="2">
    <source>
        <dbReference type="ARBA" id="ARBA00022670"/>
    </source>
</evidence>
<evidence type="ECO:0000256" key="5">
    <source>
        <dbReference type="ARBA" id="ARBA00023049"/>
    </source>
</evidence>
<proteinExistence type="inferred from homology"/>
<keyword evidence="9" id="KW-1185">Reference proteome</keyword>
<evidence type="ECO:0000313" key="8">
    <source>
        <dbReference type="EMBL" id="MFC1414779.1"/>
    </source>
</evidence>
<name>A0ABV6VM05_9ACTN</name>
<dbReference type="InterPro" id="IPR050626">
    <property type="entry name" value="Peptidase_M16"/>
</dbReference>
<dbReference type="PANTHER" id="PTHR43690:SF17">
    <property type="entry name" value="PROTEIN YHJJ"/>
    <property type="match status" value="1"/>
</dbReference>
<dbReference type="PANTHER" id="PTHR43690">
    <property type="entry name" value="NARDILYSIN"/>
    <property type="match status" value="1"/>
</dbReference>
<keyword evidence="3" id="KW-0378">Hydrolase</keyword>
<accession>A0ABV6VM05</accession>
<dbReference type="InterPro" id="IPR011249">
    <property type="entry name" value="Metalloenz_LuxS/M16"/>
</dbReference>
<feature type="domain" description="Peptidase M16 C-terminal" evidence="7">
    <location>
        <begin position="187"/>
        <end position="366"/>
    </location>
</feature>
<dbReference type="Proteomes" id="UP001592582">
    <property type="component" value="Unassembled WGS sequence"/>
</dbReference>
<evidence type="ECO:0000256" key="4">
    <source>
        <dbReference type="ARBA" id="ARBA00022833"/>
    </source>
</evidence>
<gene>
    <name evidence="8" type="ORF">ACEZDG_36520</name>
</gene>
<dbReference type="InterPro" id="IPR007863">
    <property type="entry name" value="Peptidase_M16_C"/>
</dbReference>
<keyword evidence="4" id="KW-0862">Zinc</keyword>
<dbReference type="SUPFAM" id="SSF63411">
    <property type="entry name" value="LuxS/MPP-like metallohydrolase"/>
    <property type="match status" value="2"/>
</dbReference>
<sequence length="453" mass="48892">MSGPPTVQRMRPHDPVRTRALHRSRLDNGLRVLVAPDHSAPAVSVAVVYDVGHRSEPEGREGFAHLFEHMMFQGSANLEKLAHGKHVNACGGSFNGTTHRDHTSYYQVLPSGALELALFLEADRMRAPRLTEEALANQVAVVEQEIRRKVLDNPYGGLPSPFLQAVMFDDFANAHDGWGAVERLRTVTVAECRTFFEEYYTPANALLVVCGDADPDLVRELAERHFGTIPGGAAAPGRRGAGPRLGDDRHRERYHPGAVVQALAAGWRLPDPARQDSEVQAVLLLAEVLADGPDSVLQERLLRRDGSVSQLGMVTGLGGSPFESRDPDVLALVLFLQPEADLRSVLDAVYEELEGLAATGPTPGQLAGRAAKWATSWVRALDPLGVRAQRLGALELLHGRAELAWQLPDRIRAITPAQVASAAAALAEQPRRWVTVLPEAPGEPAGASPKAGA</sequence>
<dbReference type="EMBL" id="JBHEZX010000028">
    <property type="protein sequence ID" value="MFC1414779.1"/>
    <property type="molecule type" value="Genomic_DNA"/>
</dbReference>
<evidence type="ECO:0000256" key="1">
    <source>
        <dbReference type="ARBA" id="ARBA00007261"/>
    </source>
</evidence>
<feature type="domain" description="Peptidase M16 N-terminal" evidence="6">
    <location>
        <begin position="31"/>
        <end position="147"/>
    </location>
</feature>
<comment type="caution">
    <text evidence="8">The sequence shown here is derived from an EMBL/GenBank/DDBJ whole genome shotgun (WGS) entry which is preliminary data.</text>
</comment>
<keyword evidence="5" id="KW-0482">Metalloprotease</keyword>
<protein>
    <submittedName>
        <fullName evidence="8">M16 family metallopeptidase</fullName>
    </submittedName>
</protein>
<evidence type="ECO:0000259" key="7">
    <source>
        <dbReference type="Pfam" id="PF05193"/>
    </source>
</evidence>
<dbReference type="RefSeq" id="WP_380518943.1">
    <property type="nucleotide sequence ID" value="NZ_JBHEZX010000028.1"/>
</dbReference>